<feature type="transmembrane region" description="Helical" evidence="1">
    <location>
        <begin position="7"/>
        <end position="25"/>
    </location>
</feature>
<dbReference type="Gene3D" id="1.10.287.4300">
    <property type="entry name" value="Stage III sporulation protein AH-like"/>
    <property type="match status" value="1"/>
</dbReference>
<dbReference type="EMBL" id="JARULN010000002">
    <property type="protein sequence ID" value="MDG5753355.1"/>
    <property type="molecule type" value="Genomic_DNA"/>
</dbReference>
<keyword evidence="1" id="KW-1133">Transmembrane helix</keyword>
<name>A0ABT6H2X2_9BACI</name>
<evidence type="ECO:0000313" key="2">
    <source>
        <dbReference type="EMBL" id="MDG5753355.1"/>
    </source>
</evidence>
<proteinExistence type="predicted"/>
<reference evidence="2 3" key="1">
    <citation type="submission" date="2023-04" db="EMBL/GenBank/DDBJ databases">
        <title>Ectobacillus antri isolated from activated sludge.</title>
        <authorList>
            <person name="Yan P."/>
            <person name="Liu X."/>
        </authorList>
    </citation>
    <scope>NUCLEOTIDE SEQUENCE [LARGE SCALE GENOMIC DNA]</scope>
    <source>
        <strain evidence="2 3">C18H</strain>
    </source>
</reference>
<organism evidence="2 3">
    <name type="scientific">Ectobacillus antri</name>
    <dbReference type="NCBI Taxonomy" id="2486280"/>
    <lineage>
        <taxon>Bacteria</taxon>
        <taxon>Bacillati</taxon>
        <taxon>Bacillota</taxon>
        <taxon>Bacilli</taxon>
        <taxon>Bacillales</taxon>
        <taxon>Bacillaceae</taxon>
        <taxon>Ectobacillus</taxon>
    </lineage>
</organism>
<keyword evidence="3" id="KW-1185">Reference proteome</keyword>
<protein>
    <submittedName>
        <fullName evidence="2">SpoIIIAH-like family protein</fullName>
    </submittedName>
</protein>
<keyword evidence="1" id="KW-0472">Membrane</keyword>
<dbReference type="RefSeq" id="WP_124563439.1">
    <property type="nucleotide sequence ID" value="NZ_JARRRY010000001.1"/>
</dbReference>
<evidence type="ECO:0000313" key="3">
    <source>
        <dbReference type="Proteomes" id="UP001218246"/>
    </source>
</evidence>
<evidence type="ECO:0000256" key="1">
    <source>
        <dbReference type="SAM" id="Phobius"/>
    </source>
</evidence>
<dbReference type="Proteomes" id="UP001218246">
    <property type="component" value="Unassembled WGS sequence"/>
</dbReference>
<comment type="caution">
    <text evidence="2">The sequence shown here is derived from an EMBL/GenBank/DDBJ whole genome shotgun (WGS) entry which is preliminary data.</text>
</comment>
<gene>
    <name evidence="2" type="ORF">P6P90_05010</name>
</gene>
<dbReference type="Pfam" id="PF12685">
    <property type="entry name" value="SpoIIIAH"/>
    <property type="match status" value="1"/>
</dbReference>
<dbReference type="InterPro" id="IPR024232">
    <property type="entry name" value="SpoIIIAH"/>
</dbReference>
<keyword evidence="1" id="KW-0812">Transmembrane</keyword>
<dbReference type="InterPro" id="IPR038503">
    <property type="entry name" value="SpoIIIAH_sf"/>
</dbReference>
<sequence>MVKKQTIWLLTMLSLVVVLSVYYVTTPDGPKSDMVSKSVEQLRTDSKKAGEIAVKTSGDEQFAQLRLEMEDKRSEAKEKLQEVITSVGTSAEEKSKAKDQLEAIEKVSAKEAVLETLIKSQGYKDALVRADGTDVQITVKADKYSSKEANNIIQLVTKEIGAQKVAVRFDPAK</sequence>
<accession>A0ABT6H2X2</accession>